<dbReference type="AlphaFoldDB" id="A0A9W4SG88"/>
<name>A0A9W4SG88_9GLOM</name>
<dbReference type="Proteomes" id="UP001153678">
    <property type="component" value="Unassembled WGS sequence"/>
</dbReference>
<keyword evidence="2" id="KW-1185">Reference proteome</keyword>
<proteinExistence type="predicted"/>
<reference evidence="1" key="1">
    <citation type="submission" date="2022-08" db="EMBL/GenBank/DDBJ databases">
        <authorList>
            <person name="Kallberg Y."/>
            <person name="Tangrot J."/>
            <person name="Rosling A."/>
        </authorList>
    </citation>
    <scope>NUCLEOTIDE SEQUENCE</scope>
    <source>
        <strain evidence="1">Wild A</strain>
    </source>
</reference>
<dbReference type="EMBL" id="CAMKVN010000491">
    <property type="protein sequence ID" value="CAI2168494.1"/>
    <property type="molecule type" value="Genomic_DNA"/>
</dbReference>
<evidence type="ECO:0000313" key="1">
    <source>
        <dbReference type="EMBL" id="CAI2168494.1"/>
    </source>
</evidence>
<comment type="caution">
    <text evidence="1">The sequence shown here is derived from an EMBL/GenBank/DDBJ whole genome shotgun (WGS) entry which is preliminary data.</text>
</comment>
<accession>A0A9W4SG88</accession>
<gene>
    <name evidence="1" type="ORF">FWILDA_LOCUS3610</name>
</gene>
<dbReference type="OrthoDB" id="2398066at2759"/>
<sequence>SESESKSNENDVFKCPNREKIENLLTILGPLFRVGTMEGSSWKEDYLKTPFDSSGNNPILAVEMIKDESDRCRIAKSLNIEILSGDLQKNNIYQDIKNIAKCGFNHIIIIGCCYCDLHFLDCYEHVFRWDAMTDILWFFGNLFNAKEPVPWGVSLDGTVWELTDLDSPDECNSHPEKKQEKREE</sequence>
<feature type="non-terminal residue" evidence="1">
    <location>
        <position position="184"/>
    </location>
</feature>
<evidence type="ECO:0000313" key="2">
    <source>
        <dbReference type="Proteomes" id="UP001153678"/>
    </source>
</evidence>
<organism evidence="1 2">
    <name type="scientific">Funneliformis geosporum</name>
    <dbReference type="NCBI Taxonomy" id="1117311"/>
    <lineage>
        <taxon>Eukaryota</taxon>
        <taxon>Fungi</taxon>
        <taxon>Fungi incertae sedis</taxon>
        <taxon>Mucoromycota</taxon>
        <taxon>Glomeromycotina</taxon>
        <taxon>Glomeromycetes</taxon>
        <taxon>Glomerales</taxon>
        <taxon>Glomeraceae</taxon>
        <taxon>Funneliformis</taxon>
    </lineage>
</organism>
<protein>
    <submittedName>
        <fullName evidence="1">5057_t:CDS:1</fullName>
    </submittedName>
</protein>